<feature type="compositionally biased region" description="Basic and acidic residues" evidence="1">
    <location>
        <begin position="33"/>
        <end position="52"/>
    </location>
</feature>
<name>A0AAD6ZLH2_9AGAR</name>
<comment type="caution">
    <text evidence="2">The sequence shown here is derived from an EMBL/GenBank/DDBJ whole genome shotgun (WGS) entry which is preliminary data.</text>
</comment>
<dbReference type="AlphaFoldDB" id="A0AAD6ZLH2"/>
<protein>
    <submittedName>
        <fullName evidence="2">Uncharacterized protein</fullName>
    </submittedName>
</protein>
<accession>A0AAD6ZLH2</accession>
<dbReference type="EMBL" id="JARIHO010000039">
    <property type="protein sequence ID" value="KAJ7328345.1"/>
    <property type="molecule type" value="Genomic_DNA"/>
</dbReference>
<evidence type="ECO:0000256" key="1">
    <source>
        <dbReference type="SAM" id="MobiDB-lite"/>
    </source>
</evidence>
<proteinExistence type="predicted"/>
<organism evidence="2 3">
    <name type="scientific">Mycena albidolilacea</name>
    <dbReference type="NCBI Taxonomy" id="1033008"/>
    <lineage>
        <taxon>Eukaryota</taxon>
        <taxon>Fungi</taxon>
        <taxon>Dikarya</taxon>
        <taxon>Basidiomycota</taxon>
        <taxon>Agaricomycotina</taxon>
        <taxon>Agaricomycetes</taxon>
        <taxon>Agaricomycetidae</taxon>
        <taxon>Agaricales</taxon>
        <taxon>Marasmiineae</taxon>
        <taxon>Mycenaceae</taxon>
        <taxon>Mycena</taxon>
    </lineage>
</organism>
<evidence type="ECO:0000313" key="2">
    <source>
        <dbReference type="EMBL" id="KAJ7328345.1"/>
    </source>
</evidence>
<evidence type="ECO:0000313" key="3">
    <source>
        <dbReference type="Proteomes" id="UP001218218"/>
    </source>
</evidence>
<sequence>MLSPGGPKGDEIAEPADTEDVSGSSDSGSPPQSRDHSPEPDQKAEKGEQKHELSAVIQVNFLDQTNHSIAHRQVFVDEFPVVVSTAVNGTKKYTTLLSDLLPAAIENDSPIKERGGRLYRPNIRDEPTAPHHIGKIDALLAKSSRALLARQMNEYNLVPLNDGSFACDALWEQSRIANVSQSPEATDLEGTQIAAASQPDEIKARLDSPQ</sequence>
<dbReference type="Proteomes" id="UP001218218">
    <property type="component" value="Unassembled WGS sequence"/>
</dbReference>
<gene>
    <name evidence="2" type="ORF">DFH08DRAFT_967485</name>
</gene>
<feature type="compositionally biased region" description="Low complexity" evidence="1">
    <location>
        <begin position="22"/>
        <end position="32"/>
    </location>
</feature>
<keyword evidence="3" id="KW-1185">Reference proteome</keyword>
<reference evidence="2" key="1">
    <citation type="submission" date="2023-03" db="EMBL/GenBank/DDBJ databases">
        <title>Massive genome expansion in bonnet fungi (Mycena s.s.) driven by repeated elements and novel gene families across ecological guilds.</title>
        <authorList>
            <consortium name="Lawrence Berkeley National Laboratory"/>
            <person name="Harder C.B."/>
            <person name="Miyauchi S."/>
            <person name="Viragh M."/>
            <person name="Kuo A."/>
            <person name="Thoen E."/>
            <person name="Andreopoulos B."/>
            <person name="Lu D."/>
            <person name="Skrede I."/>
            <person name="Drula E."/>
            <person name="Henrissat B."/>
            <person name="Morin E."/>
            <person name="Kohler A."/>
            <person name="Barry K."/>
            <person name="LaButti K."/>
            <person name="Morin E."/>
            <person name="Salamov A."/>
            <person name="Lipzen A."/>
            <person name="Mereny Z."/>
            <person name="Hegedus B."/>
            <person name="Baldrian P."/>
            <person name="Stursova M."/>
            <person name="Weitz H."/>
            <person name="Taylor A."/>
            <person name="Grigoriev I.V."/>
            <person name="Nagy L.G."/>
            <person name="Martin F."/>
            <person name="Kauserud H."/>
        </authorList>
    </citation>
    <scope>NUCLEOTIDE SEQUENCE</scope>
    <source>
        <strain evidence="2">CBHHK002</strain>
    </source>
</reference>
<feature type="region of interest" description="Disordered" evidence="1">
    <location>
        <begin position="1"/>
        <end position="52"/>
    </location>
</feature>